<feature type="non-terminal residue" evidence="4">
    <location>
        <position position="1"/>
    </location>
</feature>
<dbReference type="GO" id="GO:0008270">
    <property type="term" value="F:zinc ion binding"/>
    <property type="evidence" value="ECO:0007669"/>
    <property type="project" value="UniProtKB-KW"/>
</dbReference>
<evidence type="ECO:0000259" key="3">
    <source>
        <dbReference type="PROSITE" id="PS50157"/>
    </source>
</evidence>
<dbReference type="PROSITE" id="PS50157">
    <property type="entry name" value="ZINC_FINGER_C2H2_2"/>
    <property type="match status" value="2"/>
</dbReference>
<dbReference type="PROSITE" id="PS00028">
    <property type="entry name" value="ZINC_FINGER_C2H2_1"/>
    <property type="match status" value="2"/>
</dbReference>
<evidence type="ECO:0000256" key="1">
    <source>
        <dbReference type="PROSITE-ProRule" id="PRU00042"/>
    </source>
</evidence>
<evidence type="ECO:0000313" key="4">
    <source>
        <dbReference type="EMBL" id="GMR41169.1"/>
    </source>
</evidence>
<evidence type="ECO:0000313" key="5">
    <source>
        <dbReference type="Proteomes" id="UP001328107"/>
    </source>
</evidence>
<accession>A0AAN4ZJS7</accession>
<keyword evidence="1" id="KW-0479">Metal-binding</keyword>
<keyword evidence="1" id="KW-0863">Zinc-finger</keyword>
<reference evidence="5" key="1">
    <citation type="submission" date="2022-10" db="EMBL/GenBank/DDBJ databases">
        <title>Genome assembly of Pristionchus species.</title>
        <authorList>
            <person name="Yoshida K."/>
            <person name="Sommer R.J."/>
        </authorList>
    </citation>
    <scope>NUCLEOTIDE SEQUENCE [LARGE SCALE GENOMIC DNA]</scope>
    <source>
        <strain evidence="5">RS5460</strain>
    </source>
</reference>
<feature type="compositionally biased region" description="Polar residues" evidence="2">
    <location>
        <begin position="1"/>
        <end position="23"/>
    </location>
</feature>
<dbReference type="EMBL" id="BTRK01000003">
    <property type="protein sequence ID" value="GMR41169.1"/>
    <property type="molecule type" value="Genomic_DNA"/>
</dbReference>
<feature type="region of interest" description="Disordered" evidence="2">
    <location>
        <begin position="1"/>
        <end position="41"/>
    </location>
</feature>
<protein>
    <recommendedName>
        <fullName evidence="3">C2H2-type domain-containing protein</fullName>
    </recommendedName>
</protein>
<sequence length="134" mass="14546">TSHLTVPSISASTVTSEDASSEYNPEEAGSRAGKGSTKKRNFVRAPGTFHLNAKLTPSADDPDINALFKAIVSEVDGQRIFTCLECNHEFMSPYNARRHSNVHLKHSRVACKVCKQVVSGPLSLAAHMKEKHTG</sequence>
<dbReference type="Gene3D" id="3.30.160.60">
    <property type="entry name" value="Classic Zinc Finger"/>
    <property type="match status" value="1"/>
</dbReference>
<evidence type="ECO:0000256" key="2">
    <source>
        <dbReference type="SAM" id="MobiDB-lite"/>
    </source>
</evidence>
<name>A0AAN4ZJS7_9BILA</name>
<dbReference type="Proteomes" id="UP001328107">
    <property type="component" value="Unassembled WGS sequence"/>
</dbReference>
<comment type="caution">
    <text evidence="4">The sequence shown here is derived from an EMBL/GenBank/DDBJ whole genome shotgun (WGS) entry which is preliminary data.</text>
</comment>
<organism evidence="4 5">
    <name type="scientific">Pristionchus mayeri</name>
    <dbReference type="NCBI Taxonomy" id="1317129"/>
    <lineage>
        <taxon>Eukaryota</taxon>
        <taxon>Metazoa</taxon>
        <taxon>Ecdysozoa</taxon>
        <taxon>Nematoda</taxon>
        <taxon>Chromadorea</taxon>
        <taxon>Rhabditida</taxon>
        <taxon>Rhabditina</taxon>
        <taxon>Diplogasteromorpha</taxon>
        <taxon>Diplogasteroidea</taxon>
        <taxon>Neodiplogasteridae</taxon>
        <taxon>Pristionchus</taxon>
    </lineage>
</organism>
<feature type="domain" description="C2H2-type" evidence="3">
    <location>
        <begin position="109"/>
        <end position="134"/>
    </location>
</feature>
<dbReference type="AlphaFoldDB" id="A0AAN4ZJS7"/>
<feature type="domain" description="C2H2-type" evidence="3">
    <location>
        <begin position="81"/>
        <end position="108"/>
    </location>
</feature>
<keyword evidence="1" id="KW-0862">Zinc</keyword>
<dbReference type="SMART" id="SM00355">
    <property type="entry name" value="ZnF_C2H2"/>
    <property type="match status" value="2"/>
</dbReference>
<gene>
    <name evidence="4" type="ORF">PMAYCL1PPCAC_11364</name>
</gene>
<dbReference type="SUPFAM" id="SSF57667">
    <property type="entry name" value="beta-beta-alpha zinc fingers"/>
    <property type="match status" value="1"/>
</dbReference>
<dbReference type="InterPro" id="IPR013087">
    <property type="entry name" value="Znf_C2H2_type"/>
</dbReference>
<feature type="non-terminal residue" evidence="4">
    <location>
        <position position="134"/>
    </location>
</feature>
<keyword evidence="5" id="KW-1185">Reference proteome</keyword>
<dbReference type="InterPro" id="IPR036236">
    <property type="entry name" value="Znf_C2H2_sf"/>
</dbReference>
<proteinExistence type="predicted"/>